<reference evidence="9" key="1">
    <citation type="submission" date="2022-01" db="EMBL/GenBank/DDBJ databases">
        <authorList>
            <person name="King R."/>
        </authorList>
    </citation>
    <scope>NUCLEOTIDE SEQUENCE</scope>
</reference>
<dbReference type="InterPro" id="IPR015527">
    <property type="entry name" value="Pept_C26_g-glut_hydrolase"/>
</dbReference>
<evidence type="ECO:0000256" key="7">
    <source>
        <dbReference type="PROSITE-ProRule" id="PRU00607"/>
    </source>
</evidence>
<feature type="active site" description="Proton donor" evidence="6">
    <location>
        <position position="228"/>
    </location>
</feature>
<dbReference type="PANTHER" id="PTHR11315">
    <property type="entry name" value="PROTEASE FAMILY C26 GAMMA-GLUTAMYL HYDROLASE"/>
    <property type="match status" value="1"/>
</dbReference>
<dbReference type="InterPro" id="IPR029062">
    <property type="entry name" value="Class_I_gatase-like"/>
</dbReference>
<dbReference type="AlphaFoldDB" id="A0A9N9TN99"/>
<evidence type="ECO:0000256" key="5">
    <source>
        <dbReference type="ARBA" id="ARBA00022801"/>
    </source>
</evidence>
<feature type="signal peptide" evidence="8">
    <location>
        <begin position="1"/>
        <end position="17"/>
    </location>
</feature>
<evidence type="ECO:0000256" key="4">
    <source>
        <dbReference type="ARBA" id="ARBA00022729"/>
    </source>
</evidence>
<dbReference type="Gene3D" id="3.40.50.880">
    <property type="match status" value="1"/>
</dbReference>
<comment type="catalytic activity">
    <reaction evidence="7">
        <text>(6S)-5,6,7,8-tetrahydrofolyl-(gamma-L-Glu)(n) + (n-1) H2O = (6S)-5,6,7,8-tetrahydrofolate + (n-1) L-glutamate</text>
        <dbReference type="Rhea" id="RHEA:56784"/>
        <dbReference type="Rhea" id="RHEA-COMP:14738"/>
        <dbReference type="ChEBI" id="CHEBI:15377"/>
        <dbReference type="ChEBI" id="CHEBI:29985"/>
        <dbReference type="ChEBI" id="CHEBI:57453"/>
        <dbReference type="ChEBI" id="CHEBI:141005"/>
        <dbReference type="EC" id="3.4.19.9"/>
    </reaction>
</comment>
<dbReference type="GO" id="GO:0034722">
    <property type="term" value="F:gamma-glutamyl-peptidase activity"/>
    <property type="evidence" value="ECO:0007669"/>
    <property type="project" value="UniProtKB-UniRule"/>
</dbReference>
<sequence length="313" mass="35680">MFKFLINVLPILGLVIGNETPIIGILSQPDYDYGYDTVIAASYVKYLESAGARVLPIWINQTVDYYERVVQYTNGVLFPGGSANFTLPGGYGETARTLYKLAKEANDKNEHYPIWGTCLGFEVLPYAQTGTDAVVTCSVPHGSFTLDFKGDYRNSRLYSPLPLELLDVLTGENVTYNSHHFCLTESGLARRGIASDWHVLSTNTDAAGLKFISSMEHREYPFYGTQFHPEKNNFEFKPDEGFAHSLRSVLVSQYFADFFVSEARKNDHRFPDRSLESRSLIYNYCPKFTGKENDYYYQVYGFEREDYARNNLL</sequence>
<dbReference type="PANTHER" id="PTHR11315:SF0">
    <property type="entry name" value="FOLATE GAMMA-GLUTAMYL HYDROLASE"/>
    <property type="match status" value="1"/>
</dbReference>
<dbReference type="Pfam" id="PF07722">
    <property type="entry name" value="Peptidase_C26"/>
    <property type="match status" value="1"/>
</dbReference>
<feature type="active site" evidence="7">
    <location>
        <position position="228"/>
    </location>
</feature>
<dbReference type="SUPFAM" id="SSF52317">
    <property type="entry name" value="Class I glutamine amidotransferase-like"/>
    <property type="match status" value="1"/>
</dbReference>
<dbReference type="EC" id="3.4.19.9" evidence="7"/>
<keyword evidence="5 7" id="KW-0378">Hydrolase</keyword>
<dbReference type="Proteomes" id="UP001153712">
    <property type="component" value="Chromosome 5"/>
</dbReference>
<evidence type="ECO:0000313" key="9">
    <source>
        <dbReference type="EMBL" id="CAG9861991.1"/>
    </source>
</evidence>
<dbReference type="EMBL" id="OU900098">
    <property type="protein sequence ID" value="CAG9861991.1"/>
    <property type="molecule type" value="Genomic_DNA"/>
</dbReference>
<dbReference type="PROSITE" id="PS51273">
    <property type="entry name" value="GATASE_TYPE_1"/>
    <property type="match status" value="1"/>
</dbReference>
<feature type="active site" description="Nucleophile" evidence="6 7">
    <location>
        <position position="118"/>
    </location>
</feature>
<evidence type="ECO:0000256" key="2">
    <source>
        <dbReference type="ARBA" id="ARBA00011083"/>
    </source>
</evidence>
<proteinExistence type="inferred from homology"/>
<keyword evidence="4 8" id="KW-0732">Signal</keyword>
<comment type="subcellular location">
    <subcellularLocation>
        <location evidence="1">Secreted</location>
        <location evidence="1">Extracellular space</location>
    </subcellularLocation>
</comment>
<dbReference type="GO" id="GO:0046900">
    <property type="term" value="P:tetrahydrofolylpolyglutamate metabolic process"/>
    <property type="evidence" value="ECO:0007669"/>
    <property type="project" value="TreeGrafter"/>
</dbReference>
<accession>A0A9N9TN99</accession>
<dbReference type="PROSITE" id="PS51275">
    <property type="entry name" value="PEPTIDASE_C26_GGH"/>
    <property type="match status" value="1"/>
</dbReference>
<dbReference type="FunFam" id="3.40.50.880:FF:000024">
    <property type="entry name" value="Folate gamma-glutamyl hydrolase"/>
    <property type="match status" value="1"/>
</dbReference>
<protein>
    <recommendedName>
        <fullName evidence="7">folate gamma-glutamyl hydrolase</fullName>
        <ecNumber evidence="7">3.4.19.9</ecNumber>
    </recommendedName>
</protein>
<dbReference type="OrthoDB" id="64220at2759"/>
<feature type="chain" id="PRO_5040516315" description="folate gamma-glutamyl hydrolase" evidence="8">
    <location>
        <begin position="18"/>
        <end position="313"/>
    </location>
</feature>
<dbReference type="GO" id="GO:0005576">
    <property type="term" value="C:extracellular region"/>
    <property type="evidence" value="ECO:0007669"/>
    <property type="project" value="UniProtKB-SubCell"/>
</dbReference>
<dbReference type="InterPro" id="IPR011697">
    <property type="entry name" value="Peptidase_C26"/>
</dbReference>
<evidence type="ECO:0000256" key="1">
    <source>
        <dbReference type="ARBA" id="ARBA00004239"/>
    </source>
</evidence>
<name>A0A9N9TN99_PHYSR</name>
<evidence type="ECO:0000256" key="3">
    <source>
        <dbReference type="ARBA" id="ARBA00022525"/>
    </source>
</evidence>
<comment type="similarity">
    <text evidence="2">Belongs to the peptidase C26 family.</text>
</comment>
<evidence type="ECO:0000256" key="8">
    <source>
        <dbReference type="SAM" id="SignalP"/>
    </source>
</evidence>
<organism evidence="9 10">
    <name type="scientific">Phyllotreta striolata</name>
    <name type="common">Striped flea beetle</name>
    <name type="synonym">Crioceris striolata</name>
    <dbReference type="NCBI Taxonomy" id="444603"/>
    <lineage>
        <taxon>Eukaryota</taxon>
        <taxon>Metazoa</taxon>
        <taxon>Ecdysozoa</taxon>
        <taxon>Arthropoda</taxon>
        <taxon>Hexapoda</taxon>
        <taxon>Insecta</taxon>
        <taxon>Pterygota</taxon>
        <taxon>Neoptera</taxon>
        <taxon>Endopterygota</taxon>
        <taxon>Coleoptera</taxon>
        <taxon>Polyphaga</taxon>
        <taxon>Cucujiformia</taxon>
        <taxon>Chrysomeloidea</taxon>
        <taxon>Chrysomelidae</taxon>
        <taxon>Galerucinae</taxon>
        <taxon>Alticini</taxon>
        <taxon>Phyllotreta</taxon>
    </lineage>
</organism>
<evidence type="ECO:0000256" key="6">
    <source>
        <dbReference type="PIRSR" id="PIRSR615527-1"/>
    </source>
</evidence>
<evidence type="ECO:0000313" key="10">
    <source>
        <dbReference type="Proteomes" id="UP001153712"/>
    </source>
</evidence>
<keyword evidence="3" id="KW-0964">Secreted</keyword>
<keyword evidence="10" id="KW-1185">Reference proteome</keyword>
<gene>
    <name evidence="9" type="ORF">PHYEVI_LOCUS8314</name>
</gene>
<dbReference type="GO" id="GO:0005773">
    <property type="term" value="C:vacuole"/>
    <property type="evidence" value="ECO:0007669"/>
    <property type="project" value="TreeGrafter"/>
</dbReference>